<dbReference type="EMBL" id="JAOYFB010000001">
    <property type="protein sequence ID" value="KAK4002634.1"/>
    <property type="molecule type" value="Genomic_DNA"/>
</dbReference>
<feature type="compositionally biased region" description="Polar residues" evidence="1">
    <location>
        <begin position="45"/>
        <end position="55"/>
    </location>
</feature>
<organism evidence="2 3">
    <name type="scientific">Daphnia magna</name>
    <dbReference type="NCBI Taxonomy" id="35525"/>
    <lineage>
        <taxon>Eukaryota</taxon>
        <taxon>Metazoa</taxon>
        <taxon>Ecdysozoa</taxon>
        <taxon>Arthropoda</taxon>
        <taxon>Crustacea</taxon>
        <taxon>Branchiopoda</taxon>
        <taxon>Diplostraca</taxon>
        <taxon>Cladocera</taxon>
        <taxon>Anomopoda</taxon>
        <taxon>Daphniidae</taxon>
        <taxon>Daphnia</taxon>
    </lineage>
</organism>
<evidence type="ECO:0000313" key="3">
    <source>
        <dbReference type="Proteomes" id="UP001234178"/>
    </source>
</evidence>
<dbReference type="Proteomes" id="UP001234178">
    <property type="component" value="Unassembled WGS sequence"/>
</dbReference>
<feature type="region of interest" description="Disordered" evidence="1">
    <location>
        <begin position="41"/>
        <end position="65"/>
    </location>
</feature>
<proteinExistence type="predicted"/>
<gene>
    <name evidence="2" type="ORF">OUZ56_004446</name>
</gene>
<comment type="caution">
    <text evidence="2">The sequence shown here is derived from an EMBL/GenBank/DDBJ whole genome shotgun (WGS) entry which is preliminary data.</text>
</comment>
<keyword evidence="3" id="KW-1185">Reference proteome</keyword>
<accession>A0ABQ9YPZ8</accession>
<sequence>MANGGRSEKSPFLCFAACLEFRSPEKRRELHGTQEPPLCDCRSAVESTSSPSFTTEMPAYKHTKK</sequence>
<reference evidence="2 3" key="1">
    <citation type="journal article" date="2023" name="Nucleic Acids Res.">
        <title>The hologenome of Daphnia magna reveals possible DNA methylation and microbiome-mediated evolution of the host genome.</title>
        <authorList>
            <person name="Chaturvedi A."/>
            <person name="Li X."/>
            <person name="Dhandapani V."/>
            <person name="Marshall H."/>
            <person name="Kissane S."/>
            <person name="Cuenca-Cambronero M."/>
            <person name="Asole G."/>
            <person name="Calvet F."/>
            <person name="Ruiz-Romero M."/>
            <person name="Marangio P."/>
            <person name="Guigo R."/>
            <person name="Rago D."/>
            <person name="Mirbahai L."/>
            <person name="Eastwood N."/>
            <person name="Colbourne J.K."/>
            <person name="Zhou J."/>
            <person name="Mallon E."/>
            <person name="Orsini L."/>
        </authorList>
    </citation>
    <scope>NUCLEOTIDE SEQUENCE [LARGE SCALE GENOMIC DNA]</scope>
    <source>
        <strain evidence="2">LRV0_1</strain>
    </source>
</reference>
<evidence type="ECO:0000313" key="2">
    <source>
        <dbReference type="EMBL" id="KAK4002634.1"/>
    </source>
</evidence>
<name>A0ABQ9YPZ8_9CRUS</name>
<evidence type="ECO:0000256" key="1">
    <source>
        <dbReference type="SAM" id="MobiDB-lite"/>
    </source>
</evidence>
<protein>
    <submittedName>
        <fullName evidence="2">Uncharacterized protein</fullName>
    </submittedName>
</protein>